<sequence length="458" mass="49167">MTDHESLHRRAHWLIETELAAYAAARPNSEKLAPLSRRHFPGGVPLHWMLDWETPFPLSIVSAQGATIEDADGNRYIDFCLGDSGALFGHSPPAIAQAIADQAQRGLTAMLPSVDVAPVGELLFERFGLPFWQVTATASDANRGVIRWARAITGRPKILVFDGGYHGQVDDTFVSLRDGQTVTRESLVGQVQDTALHAVCVPFNDLGAVEAALASGDVALILTEPALTNTAMVLPEPGFLDGLFALARRHGALLCLDETHTISTALGGHTGSARLKPDFFVLGKPVAGGLPAAVYGFTAEVEAAMQAVLDAKPAGYSGIGTTLSGNLLAMAAIRACLGHVMTEAAYAHMLGLAERLAEGLEILIATRNLPWSVARLGARVELIFWPRPLRDGAEARRAIDHVLERAIHLFLLNRGVLLTPFHNMMLISPMTSEHDVQTLIHRMGDAFDAITDDSMVAP</sequence>
<accession>A0ABU0HD34</accession>
<dbReference type="InterPro" id="IPR015421">
    <property type="entry name" value="PyrdxlP-dep_Trfase_major"/>
</dbReference>
<dbReference type="InterPro" id="IPR005814">
    <property type="entry name" value="Aminotrans_3"/>
</dbReference>
<name>A0ABU0HD34_9HYPH</name>
<comment type="cofactor">
    <cofactor evidence="1">
        <name>pyridoxal 5'-phosphate</name>
        <dbReference type="ChEBI" id="CHEBI:597326"/>
    </cofactor>
</comment>
<organism evidence="4 5">
    <name type="scientific">Kaistia dalseonensis</name>
    <dbReference type="NCBI Taxonomy" id="410840"/>
    <lineage>
        <taxon>Bacteria</taxon>
        <taxon>Pseudomonadati</taxon>
        <taxon>Pseudomonadota</taxon>
        <taxon>Alphaproteobacteria</taxon>
        <taxon>Hyphomicrobiales</taxon>
        <taxon>Kaistiaceae</taxon>
        <taxon>Kaistia</taxon>
    </lineage>
</organism>
<keyword evidence="2 3" id="KW-0663">Pyridoxal phosphate</keyword>
<keyword evidence="4" id="KW-0413">Isomerase</keyword>
<dbReference type="InterPro" id="IPR015422">
    <property type="entry name" value="PyrdxlP-dep_Trfase_small"/>
</dbReference>
<reference evidence="4 5" key="1">
    <citation type="submission" date="2023-07" db="EMBL/GenBank/DDBJ databases">
        <title>Genomic Encyclopedia of Type Strains, Phase IV (KMG-IV): sequencing the most valuable type-strain genomes for metagenomic binning, comparative biology and taxonomic classification.</title>
        <authorList>
            <person name="Goeker M."/>
        </authorList>
    </citation>
    <scope>NUCLEOTIDE SEQUENCE [LARGE SCALE GENOMIC DNA]</scope>
    <source>
        <strain evidence="4 5">B6-8</strain>
    </source>
</reference>
<protein>
    <submittedName>
        <fullName evidence="4">Glutamate-1-semialdehyde 2,1-aminomutase</fullName>
        <ecNumber evidence="4">5.4.3.8</ecNumber>
    </submittedName>
</protein>
<dbReference type="Gene3D" id="3.40.640.10">
    <property type="entry name" value="Type I PLP-dependent aspartate aminotransferase-like (Major domain)"/>
    <property type="match status" value="1"/>
</dbReference>
<dbReference type="EC" id="5.4.3.8" evidence="4"/>
<dbReference type="Proteomes" id="UP001241603">
    <property type="component" value="Unassembled WGS sequence"/>
</dbReference>
<evidence type="ECO:0000256" key="2">
    <source>
        <dbReference type="ARBA" id="ARBA00022898"/>
    </source>
</evidence>
<dbReference type="RefSeq" id="WP_266351061.1">
    <property type="nucleotide sequence ID" value="NZ_JAPKNG010000007.1"/>
</dbReference>
<gene>
    <name evidence="4" type="ORF">QO014_004603</name>
</gene>
<evidence type="ECO:0000313" key="5">
    <source>
        <dbReference type="Proteomes" id="UP001241603"/>
    </source>
</evidence>
<dbReference type="PANTHER" id="PTHR43713">
    <property type="entry name" value="GLUTAMATE-1-SEMIALDEHYDE 2,1-AMINOMUTASE"/>
    <property type="match status" value="1"/>
</dbReference>
<evidence type="ECO:0000256" key="1">
    <source>
        <dbReference type="ARBA" id="ARBA00001933"/>
    </source>
</evidence>
<dbReference type="PANTHER" id="PTHR43713:SF3">
    <property type="entry name" value="GLUTAMATE-1-SEMIALDEHYDE 2,1-AMINOMUTASE 1, CHLOROPLASTIC-RELATED"/>
    <property type="match status" value="1"/>
</dbReference>
<dbReference type="GO" id="GO:0042286">
    <property type="term" value="F:glutamate-1-semialdehyde 2,1-aminomutase activity"/>
    <property type="evidence" value="ECO:0007669"/>
    <property type="project" value="UniProtKB-EC"/>
</dbReference>
<keyword evidence="5" id="KW-1185">Reference proteome</keyword>
<evidence type="ECO:0000313" key="4">
    <source>
        <dbReference type="EMBL" id="MDQ0440190.1"/>
    </source>
</evidence>
<comment type="caution">
    <text evidence="4">The sequence shown here is derived from an EMBL/GenBank/DDBJ whole genome shotgun (WGS) entry which is preliminary data.</text>
</comment>
<dbReference type="NCBIfam" id="NF005453">
    <property type="entry name" value="PRK07046.1"/>
    <property type="match status" value="1"/>
</dbReference>
<dbReference type="InterPro" id="IPR015424">
    <property type="entry name" value="PyrdxlP-dep_Trfase"/>
</dbReference>
<dbReference type="Gene3D" id="3.90.1150.10">
    <property type="entry name" value="Aspartate Aminotransferase, domain 1"/>
    <property type="match status" value="1"/>
</dbReference>
<dbReference type="EMBL" id="JAUSVO010000007">
    <property type="protein sequence ID" value="MDQ0440190.1"/>
    <property type="molecule type" value="Genomic_DNA"/>
</dbReference>
<evidence type="ECO:0000256" key="3">
    <source>
        <dbReference type="RuleBase" id="RU003560"/>
    </source>
</evidence>
<proteinExistence type="inferred from homology"/>
<dbReference type="Pfam" id="PF00202">
    <property type="entry name" value="Aminotran_3"/>
    <property type="match status" value="1"/>
</dbReference>
<comment type="similarity">
    <text evidence="3">Belongs to the class-III pyridoxal-phosphate-dependent aminotransferase family.</text>
</comment>
<dbReference type="SUPFAM" id="SSF53383">
    <property type="entry name" value="PLP-dependent transferases"/>
    <property type="match status" value="1"/>
</dbReference>